<protein>
    <recommendedName>
        <fullName evidence="11">Formamidopyrimidine-DNA glycosylase catalytic domain-containing protein</fullName>
    </recommendedName>
</protein>
<dbReference type="GO" id="GO:0003906">
    <property type="term" value="F:DNA-(apurinic or apyrimidinic site) endonuclease activity"/>
    <property type="evidence" value="ECO:0007669"/>
    <property type="project" value="InterPro"/>
</dbReference>
<dbReference type="Pfam" id="PF06831">
    <property type="entry name" value="H2TH"/>
    <property type="match status" value="1"/>
</dbReference>
<feature type="compositionally biased region" description="Basic residues" evidence="10">
    <location>
        <begin position="29"/>
        <end position="39"/>
    </location>
</feature>
<comment type="similarity">
    <text evidence="2">Belongs to the FPG family.</text>
</comment>
<accession>A0A139HJZ3</accession>
<dbReference type="GO" id="GO:0008534">
    <property type="term" value="F:oxidized purine nucleobase lesion DNA N-glycosylase activity"/>
    <property type="evidence" value="ECO:0007669"/>
    <property type="project" value="UniProtKB-EC"/>
</dbReference>
<keyword evidence="4" id="KW-0378">Hydrolase</keyword>
<evidence type="ECO:0000256" key="10">
    <source>
        <dbReference type="SAM" id="MobiDB-lite"/>
    </source>
</evidence>
<evidence type="ECO:0000256" key="6">
    <source>
        <dbReference type="ARBA" id="ARBA00023204"/>
    </source>
</evidence>
<evidence type="ECO:0000256" key="3">
    <source>
        <dbReference type="ARBA" id="ARBA00022763"/>
    </source>
</evidence>
<feature type="compositionally biased region" description="Basic and acidic residues" evidence="10">
    <location>
        <begin position="443"/>
        <end position="467"/>
    </location>
</feature>
<keyword evidence="13" id="KW-1185">Reference proteome</keyword>
<keyword evidence="8" id="KW-0511">Multifunctional enzyme</keyword>
<dbReference type="GO" id="GO:0016829">
    <property type="term" value="F:lyase activity"/>
    <property type="evidence" value="ECO:0007669"/>
    <property type="project" value="UniProtKB-KW"/>
</dbReference>
<feature type="region of interest" description="Disordered" evidence="10">
    <location>
        <begin position="8"/>
        <end position="42"/>
    </location>
</feature>
<dbReference type="SUPFAM" id="SSF46946">
    <property type="entry name" value="S13-like H2TH domain"/>
    <property type="match status" value="1"/>
</dbReference>
<feature type="compositionally biased region" description="Polar residues" evidence="10">
    <location>
        <begin position="16"/>
        <end position="26"/>
    </location>
</feature>
<proteinExistence type="inferred from homology"/>
<keyword evidence="9" id="KW-0326">Glycosidase</keyword>
<keyword evidence="7" id="KW-0456">Lyase</keyword>
<evidence type="ECO:0000256" key="7">
    <source>
        <dbReference type="ARBA" id="ARBA00023239"/>
    </source>
</evidence>
<dbReference type="GO" id="GO:0008270">
    <property type="term" value="F:zinc ion binding"/>
    <property type="evidence" value="ECO:0007669"/>
    <property type="project" value="InterPro"/>
</dbReference>
<evidence type="ECO:0000256" key="5">
    <source>
        <dbReference type="ARBA" id="ARBA00023125"/>
    </source>
</evidence>
<dbReference type="PANTHER" id="PTHR22993:SF9">
    <property type="entry name" value="FORMAMIDOPYRIMIDINE-DNA GLYCOSYLASE"/>
    <property type="match status" value="1"/>
</dbReference>
<dbReference type="InterPro" id="IPR015886">
    <property type="entry name" value="H2TH_FPG"/>
</dbReference>
<dbReference type="SMART" id="SM01232">
    <property type="entry name" value="H2TH"/>
    <property type="match status" value="1"/>
</dbReference>
<dbReference type="Proteomes" id="UP000070133">
    <property type="component" value="Unassembled WGS sequence"/>
</dbReference>
<gene>
    <name evidence="12" type="ORF">AC578_5416</name>
</gene>
<dbReference type="STRING" id="321146.A0A139HJZ3"/>
<dbReference type="InterPro" id="IPR010979">
    <property type="entry name" value="Ribosomal_uS13-like_H2TH"/>
</dbReference>
<feature type="domain" description="Formamidopyrimidine-DNA glycosylase catalytic" evidence="11">
    <location>
        <begin position="73"/>
        <end position="211"/>
    </location>
</feature>
<dbReference type="GO" id="GO:0003684">
    <property type="term" value="F:damaged DNA binding"/>
    <property type="evidence" value="ECO:0007669"/>
    <property type="project" value="InterPro"/>
</dbReference>
<dbReference type="SUPFAM" id="SSF81624">
    <property type="entry name" value="N-terminal domain of MutM-like DNA repair proteins"/>
    <property type="match status" value="1"/>
</dbReference>
<name>A0A139HJZ3_9PEZI</name>
<keyword evidence="6" id="KW-0234">DNA repair</keyword>
<comment type="caution">
    <text evidence="12">The sequence shown here is derived from an EMBL/GenBank/DDBJ whole genome shotgun (WGS) entry which is preliminary data.</text>
</comment>
<evidence type="ECO:0000256" key="4">
    <source>
        <dbReference type="ARBA" id="ARBA00022801"/>
    </source>
</evidence>
<dbReference type="InterPro" id="IPR035937">
    <property type="entry name" value="FPG_N"/>
</dbReference>
<dbReference type="EMBL" id="LFZN01000038">
    <property type="protein sequence ID" value="KXT02726.1"/>
    <property type="molecule type" value="Genomic_DNA"/>
</dbReference>
<evidence type="ECO:0000256" key="2">
    <source>
        <dbReference type="ARBA" id="ARBA00009409"/>
    </source>
</evidence>
<dbReference type="PANTHER" id="PTHR22993">
    <property type="entry name" value="FORMAMIDOPYRIMIDINE-DNA GLYCOSYLASE"/>
    <property type="match status" value="1"/>
</dbReference>
<comment type="catalytic activity">
    <reaction evidence="1">
        <text>Hydrolysis of DNA containing ring-opened 7-methylguanine residues, releasing 2,6-diamino-4-hydroxy-5-(N-methyl)formamidopyrimidine.</text>
        <dbReference type="EC" id="3.2.2.23"/>
    </reaction>
</comment>
<dbReference type="PROSITE" id="PS51068">
    <property type="entry name" value="FPG_CAT"/>
    <property type="match status" value="1"/>
</dbReference>
<keyword evidence="5" id="KW-0238">DNA-binding</keyword>
<evidence type="ECO:0000256" key="8">
    <source>
        <dbReference type="ARBA" id="ARBA00023268"/>
    </source>
</evidence>
<evidence type="ECO:0000256" key="1">
    <source>
        <dbReference type="ARBA" id="ARBA00001668"/>
    </source>
</evidence>
<organism evidence="12 13">
    <name type="scientific">Pseudocercospora eumusae</name>
    <dbReference type="NCBI Taxonomy" id="321146"/>
    <lineage>
        <taxon>Eukaryota</taxon>
        <taxon>Fungi</taxon>
        <taxon>Dikarya</taxon>
        <taxon>Ascomycota</taxon>
        <taxon>Pezizomycotina</taxon>
        <taxon>Dothideomycetes</taxon>
        <taxon>Dothideomycetidae</taxon>
        <taxon>Mycosphaerellales</taxon>
        <taxon>Mycosphaerellaceae</taxon>
        <taxon>Pseudocercospora</taxon>
    </lineage>
</organism>
<keyword evidence="3" id="KW-0227">DNA damage</keyword>
<dbReference type="InterPro" id="IPR012319">
    <property type="entry name" value="FPG_cat"/>
</dbReference>
<dbReference type="GO" id="GO:0005634">
    <property type="term" value="C:nucleus"/>
    <property type="evidence" value="ECO:0007669"/>
    <property type="project" value="TreeGrafter"/>
</dbReference>
<sequence length="496" mass="56194">MLTSEIYNNGKVRHQGLQQGSAGDSTGRSRPRQRQRQRSTVHASSCSCSASNNLRYTDDYTHCPTVSIEIIMPEIGEVARIVHYLRKHLVGRTVKTCKGFHDDIVYGKVACSADAFSKAVEGKKVLGAGQQGKYFYLTFDSPPHSVMHLGMTGWIKFSTEETFYYKQAVEEDQKPEEWPPNGKWTKWLMKCDKEEGREPVEVAFVDARRLSRIRLIDCEADNIRKESPLKENGPDPVIDKDTLTVEWFSDLLNRKKVPIKALLLDQANISGVGNWVADEILYQARIHPEQYCNTFDQDQIKRIHDSLIRVCTTACELLADSSKFPEDWLMKYRWDKGKKEKNVLPNGNKIEHLTVGGRTSAIVPAVQKKTAAVAGDINGDESKKPASNKKRKSSKENDDEDENESEVMPAKKERGGRKQKVEASNVSETVEAKPKKGGRQKKVKTELEEETKHEERLQDDQEEEAPKAKSKKNQKVKSQAKDEGNSRRSSRNKSKS</sequence>
<evidence type="ECO:0000256" key="9">
    <source>
        <dbReference type="ARBA" id="ARBA00023295"/>
    </source>
</evidence>
<evidence type="ECO:0000313" key="12">
    <source>
        <dbReference type="EMBL" id="KXT02726.1"/>
    </source>
</evidence>
<dbReference type="Gene3D" id="3.20.190.10">
    <property type="entry name" value="MutM-like, N-terminal"/>
    <property type="match status" value="1"/>
</dbReference>
<dbReference type="OrthoDB" id="444592at2759"/>
<dbReference type="Pfam" id="PF01149">
    <property type="entry name" value="Fapy_DNA_glyco"/>
    <property type="match status" value="1"/>
</dbReference>
<feature type="region of interest" description="Disordered" evidence="10">
    <location>
        <begin position="371"/>
        <end position="496"/>
    </location>
</feature>
<evidence type="ECO:0000313" key="13">
    <source>
        <dbReference type="Proteomes" id="UP000070133"/>
    </source>
</evidence>
<dbReference type="Gene3D" id="1.10.8.50">
    <property type="match status" value="1"/>
</dbReference>
<reference evidence="12 13" key="1">
    <citation type="submission" date="2015-07" db="EMBL/GenBank/DDBJ databases">
        <title>Comparative genomics of the Sigatoka disease complex on banana suggests a link between parallel evolutionary changes in Pseudocercospora fijiensis and Pseudocercospora eumusae and increased virulence on the banana host.</title>
        <authorList>
            <person name="Chang T.-C."/>
            <person name="Salvucci A."/>
            <person name="Crous P.W."/>
            <person name="Stergiopoulos I."/>
        </authorList>
    </citation>
    <scope>NUCLEOTIDE SEQUENCE [LARGE SCALE GENOMIC DNA]</scope>
    <source>
        <strain evidence="12 13">CBS 114824</strain>
    </source>
</reference>
<evidence type="ECO:0000259" key="11">
    <source>
        <dbReference type="PROSITE" id="PS51068"/>
    </source>
</evidence>
<dbReference type="AlphaFoldDB" id="A0A139HJZ3"/>
<dbReference type="FunFam" id="1.10.8.50:FF:000009">
    <property type="entry name" value="Formamidopyrimidine-DNA glycosylase"/>
    <property type="match status" value="1"/>
</dbReference>
<dbReference type="SMART" id="SM00898">
    <property type="entry name" value="Fapy_DNA_glyco"/>
    <property type="match status" value="1"/>
</dbReference>
<dbReference type="GO" id="GO:0006284">
    <property type="term" value="P:base-excision repair"/>
    <property type="evidence" value="ECO:0007669"/>
    <property type="project" value="InterPro"/>
</dbReference>